<evidence type="ECO:0000259" key="5">
    <source>
        <dbReference type="Pfam" id="PF02775"/>
    </source>
</evidence>
<dbReference type="HOGENOM" id="CLU_013748_4_0_7"/>
<reference evidence="7 8" key="1">
    <citation type="journal article" date="2014" name="Nature">
        <title>An environmental bacterial taxon with a large and distinct metabolic repertoire.</title>
        <authorList>
            <person name="Wilson M.C."/>
            <person name="Mori T."/>
            <person name="Ruckert C."/>
            <person name="Uria A.R."/>
            <person name="Helf M.J."/>
            <person name="Takada K."/>
            <person name="Gernert C."/>
            <person name="Steffens U.A."/>
            <person name="Heycke N."/>
            <person name="Schmitt S."/>
            <person name="Rinke C."/>
            <person name="Helfrich E.J."/>
            <person name="Brachmann A.O."/>
            <person name="Gurgui C."/>
            <person name="Wakimoto T."/>
            <person name="Kracht M."/>
            <person name="Crusemann M."/>
            <person name="Hentschel U."/>
            <person name="Abe I."/>
            <person name="Matsunaga S."/>
            <person name="Kalinowski J."/>
            <person name="Takeyama H."/>
            <person name="Piel J."/>
        </authorList>
    </citation>
    <scope>NUCLEOTIDE SEQUENCE [LARGE SCALE GENOMIC DNA]</scope>
    <source>
        <strain evidence="8">TSY2</strain>
    </source>
</reference>
<dbReference type="GO" id="GO:0030976">
    <property type="term" value="F:thiamine pyrophosphate binding"/>
    <property type="evidence" value="ECO:0007669"/>
    <property type="project" value="InterPro"/>
</dbReference>
<dbReference type="InterPro" id="IPR012000">
    <property type="entry name" value="Thiamin_PyroP_enz_cen_dom"/>
</dbReference>
<dbReference type="GO" id="GO:0003984">
    <property type="term" value="F:acetolactate synthase activity"/>
    <property type="evidence" value="ECO:0007669"/>
    <property type="project" value="TreeGrafter"/>
</dbReference>
<feature type="domain" description="Thiamine pyrophosphate enzyme central" evidence="4">
    <location>
        <begin position="217"/>
        <end position="326"/>
    </location>
</feature>
<dbReference type="Gene3D" id="3.40.50.970">
    <property type="match status" value="2"/>
</dbReference>
<dbReference type="EMBL" id="AZHX01001056">
    <property type="protein sequence ID" value="ETX05033.1"/>
    <property type="molecule type" value="Genomic_DNA"/>
</dbReference>
<feature type="domain" description="Thiamine pyrophosphate enzyme N-terminal TPP-binding" evidence="6">
    <location>
        <begin position="20"/>
        <end position="122"/>
    </location>
</feature>
<proteinExistence type="inferred from homology"/>
<dbReference type="CDD" id="cd07035">
    <property type="entry name" value="TPP_PYR_POX_like"/>
    <property type="match status" value="1"/>
</dbReference>
<evidence type="ECO:0000256" key="1">
    <source>
        <dbReference type="ARBA" id="ARBA00007812"/>
    </source>
</evidence>
<comment type="caution">
    <text evidence="7">The sequence shown here is derived from an EMBL/GenBank/DDBJ whole genome shotgun (WGS) entry which is preliminary data.</text>
</comment>
<evidence type="ECO:0000259" key="6">
    <source>
        <dbReference type="Pfam" id="PF02776"/>
    </source>
</evidence>
<evidence type="ECO:0000256" key="3">
    <source>
        <dbReference type="RuleBase" id="RU362132"/>
    </source>
</evidence>
<dbReference type="InterPro" id="IPR012001">
    <property type="entry name" value="Thiamin_PyroP_enz_TPP-bd_dom"/>
</dbReference>
<protein>
    <recommendedName>
        <fullName evidence="9">Thiamine pyrophosphate-binding protein</fullName>
    </recommendedName>
</protein>
<feature type="domain" description="Thiamine pyrophosphate enzyme TPP-binding" evidence="5">
    <location>
        <begin position="433"/>
        <end position="590"/>
    </location>
</feature>
<dbReference type="AlphaFoldDB" id="W4M4C6"/>
<dbReference type="GO" id="GO:0000287">
    <property type="term" value="F:magnesium ion binding"/>
    <property type="evidence" value="ECO:0007669"/>
    <property type="project" value="InterPro"/>
</dbReference>
<dbReference type="GO" id="GO:0050660">
    <property type="term" value="F:flavin adenine dinucleotide binding"/>
    <property type="evidence" value="ECO:0007669"/>
    <property type="project" value="TreeGrafter"/>
</dbReference>
<evidence type="ECO:0000256" key="2">
    <source>
        <dbReference type="ARBA" id="ARBA00023052"/>
    </source>
</evidence>
<dbReference type="PANTHER" id="PTHR18968:SF13">
    <property type="entry name" value="ACETOLACTATE SYNTHASE CATALYTIC SUBUNIT, MITOCHONDRIAL"/>
    <property type="match status" value="1"/>
</dbReference>
<evidence type="ECO:0000259" key="4">
    <source>
        <dbReference type="Pfam" id="PF00205"/>
    </source>
</evidence>
<evidence type="ECO:0000313" key="8">
    <source>
        <dbReference type="Proteomes" id="UP000019140"/>
    </source>
</evidence>
<dbReference type="Proteomes" id="UP000019140">
    <property type="component" value="Unassembled WGS sequence"/>
</dbReference>
<dbReference type="InterPro" id="IPR029035">
    <property type="entry name" value="DHS-like_NAD/FAD-binding_dom"/>
</dbReference>
<name>W4M4C6_9BACT</name>
<evidence type="ECO:0008006" key="9">
    <source>
        <dbReference type="Google" id="ProtNLM"/>
    </source>
</evidence>
<dbReference type="InterPro" id="IPR029061">
    <property type="entry name" value="THDP-binding"/>
</dbReference>
<dbReference type="GO" id="GO:0009099">
    <property type="term" value="P:L-valine biosynthetic process"/>
    <property type="evidence" value="ECO:0007669"/>
    <property type="project" value="TreeGrafter"/>
</dbReference>
<organism evidence="7 8">
    <name type="scientific">Candidatus Entotheonella gemina</name>
    <dbReference type="NCBI Taxonomy" id="1429439"/>
    <lineage>
        <taxon>Bacteria</taxon>
        <taxon>Pseudomonadati</taxon>
        <taxon>Nitrospinota/Tectimicrobiota group</taxon>
        <taxon>Candidatus Tectimicrobiota</taxon>
        <taxon>Candidatus Entotheonellia</taxon>
        <taxon>Candidatus Entotheonellales</taxon>
        <taxon>Candidatus Entotheonellaceae</taxon>
        <taxon>Candidatus Entotheonella</taxon>
    </lineage>
</organism>
<dbReference type="Pfam" id="PF02776">
    <property type="entry name" value="TPP_enzyme_N"/>
    <property type="match status" value="1"/>
</dbReference>
<gene>
    <name evidence="7" type="ORF">ETSY2_25335</name>
</gene>
<dbReference type="Pfam" id="PF02775">
    <property type="entry name" value="TPP_enzyme_C"/>
    <property type="match status" value="1"/>
</dbReference>
<dbReference type="GO" id="GO:0009097">
    <property type="term" value="P:isoleucine biosynthetic process"/>
    <property type="evidence" value="ECO:0007669"/>
    <property type="project" value="TreeGrafter"/>
</dbReference>
<evidence type="ECO:0000313" key="7">
    <source>
        <dbReference type="EMBL" id="ETX05033.1"/>
    </source>
</evidence>
<dbReference type="InterPro" id="IPR045229">
    <property type="entry name" value="TPP_enz"/>
</dbReference>
<dbReference type="Pfam" id="PF00205">
    <property type="entry name" value="TPP_enzyme_M"/>
    <property type="match status" value="1"/>
</dbReference>
<dbReference type="PATRIC" id="fig|1429439.4.peg.4302"/>
<dbReference type="PANTHER" id="PTHR18968">
    <property type="entry name" value="THIAMINE PYROPHOSPHATE ENZYMES"/>
    <property type="match status" value="1"/>
</dbReference>
<comment type="similarity">
    <text evidence="1 3">Belongs to the TPP enzyme family.</text>
</comment>
<accession>W4M4C6</accession>
<keyword evidence="2 3" id="KW-0786">Thiamine pyrophosphate</keyword>
<dbReference type="Gene3D" id="3.40.50.1220">
    <property type="entry name" value="TPP-binding domain"/>
    <property type="match status" value="1"/>
</dbReference>
<dbReference type="InterPro" id="IPR011766">
    <property type="entry name" value="TPP_enzyme_TPP-bd"/>
</dbReference>
<dbReference type="SUPFAM" id="SSF52467">
    <property type="entry name" value="DHS-like NAD/FAD-binding domain"/>
    <property type="match status" value="1"/>
</dbReference>
<sequence>MAEHRDAPASISPERRPQFGSDVIVDLLHASGIEYAACNPGATFRGLHDSIVNYGNNRMPELIECCHEEISVAIAHGYAKATGNTMAALIHNIVGLQHASMAIFNAWCDRAPVLTLGATGPMDTDLRRPWIDWIHTALVQGNLVRDFVKWDDQPHTVANVPESFLRALRIAQTDPQGPVYVCYDAGLQEEVLAAPTALPDLQRYAPPASPQAHPEALEHAAELLANADYPVIIADLMGRHPEAVDTLVQLAECLACPVIDRGGRFNFPNAHPLHFSDAADEVLPQADVVLALDVLDLFGALGSVDKATRLFRPAIAPQTQVIHITMGDMFVRSWASDYERLPTVDLPITADTAVALPTLLTLCQECLPASAASQRASRADQLAQRHAALRQQWQQHAQQARHEHPIAVSTATAEIWEVIKNEDWVLVNNAVGAWTRRLWQWDHPGCHLGSSGGAGLGYGLGAALGGVLGHRNSGKLCINLQADGDLLFTPSALWTAAHHRLPLLVVMFNNRSYYNSEEHALELARLRERPRARAGIGTRLDDPPVNFAQMTQAFGLYGEGPIETADAIRPALERALRVVKEEGRLALVDIVMQAR</sequence>
<dbReference type="GO" id="GO:0005948">
    <property type="term" value="C:acetolactate synthase complex"/>
    <property type="evidence" value="ECO:0007669"/>
    <property type="project" value="TreeGrafter"/>
</dbReference>
<keyword evidence="8" id="KW-1185">Reference proteome</keyword>
<dbReference type="SUPFAM" id="SSF52518">
    <property type="entry name" value="Thiamin diphosphate-binding fold (THDP-binding)"/>
    <property type="match status" value="2"/>
</dbReference>